<reference evidence="5" key="1">
    <citation type="journal article" date="2014" name="Genome Announc.">
        <title>Draft genome sequence of Colletotrichum sublineola, a destructive pathogen of cultivated sorghum.</title>
        <authorList>
            <person name="Baroncelli R."/>
            <person name="Sanz-Martin J.M."/>
            <person name="Rech G.E."/>
            <person name="Sukno S.A."/>
            <person name="Thon M.R."/>
        </authorList>
    </citation>
    <scope>NUCLEOTIDE SEQUENCE [LARGE SCALE GENOMIC DNA]</scope>
    <source>
        <strain evidence="5">TX430BB</strain>
    </source>
</reference>
<comment type="similarity">
    <text evidence="1">Belongs to the DapA family.</text>
</comment>
<dbReference type="SMART" id="SM01130">
    <property type="entry name" value="DHDPS"/>
    <property type="match status" value="1"/>
</dbReference>
<organism evidence="4 5">
    <name type="scientific">Colletotrichum sublineola</name>
    <name type="common">Sorghum anthracnose fungus</name>
    <dbReference type="NCBI Taxonomy" id="1173701"/>
    <lineage>
        <taxon>Eukaryota</taxon>
        <taxon>Fungi</taxon>
        <taxon>Dikarya</taxon>
        <taxon>Ascomycota</taxon>
        <taxon>Pezizomycotina</taxon>
        <taxon>Sordariomycetes</taxon>
        <taxon>Hypocreomycetidae</taxon>
        <taxon>Glomerellales</taxon>
        <taxon>Glomerellaceae</taxon>
        <taxon>Colletotrichum</taxon>
        <taxon>Colletotrichum graminicola species complex</taxon>
    </lineage>
</organism>
<dbReference type="PIRSF" id="PIRSF001365">
    <property type="entry name" value="DHDPS"/>
    <property type="match status" value="1"/>
</dbReference>
<evidence type="ECO:0000313" key="4">
    <source>
        <dbReference type="EMBL" id="KDN66242.1"/>
    </source>
</evidence>
<dbReference type="HOGENOM" id="CLU_049343_0_2_1"/>
<feature type="active site" description="Schiff-base intermediate with substrate" evidence="2">
    <location>
        <position position="189"/>
    </location>
</feature>
<comment type="caution">
    <text evidence="4">The sequence shown here is derived from an EMBL/GenBank/DDBJ whole genome shotgun (WGS) entry which is preliminary data.</text>
</comment>
<evidence type="ECO:0000313" key="5">
    <source>
        <dbReference type="Proteomes" id="UP000027238"/>
    </source>
</evidence>
<keyword evidence="5" id="KW-1185">Reference proteome</keyword>
<dbReference type="OrthoDB" id="191315at2759"/>
<feature type="binding site" evidence="3">
    <location>
        <position position="231"/>
    </location>
    <ligand>
        <name>pyruvate</name>
        <dbReference type="ChEBI" id="CHEBI:15361"/>
    </ligand>
</feature>
<dbReference type="CDD" id="cd00408">
    <property type="entry name" value="DHDPS-like"/>
    <property type="match status" value="1"/>
</dbReference>
<dbReference type="SUPFAM" id="SSF51569">
    <property type="entry name" value="Aldolase"/>
    <property type="match status" value="1"/>
</dbReference>
<protein>
    <submittedName>
        <fullName evidence="4">Putative dihydrodipicolinate synthetase</fullName>
    </submittedName>
</protein>
<dbReference type="OMA" id="RDTIFHE"/>
<proteinExistence type="inferred from homology"/>
<dbReference type="Proteomes" id="UP000027238">
    <property type="component" value="Unassembled WGS sequence"/>
</dbReference>
<dbReference type="GO" id="GO:0008840">
    <property type="term" value="F:4-hydroxy-tetrahydrodipicolinate synthase activity"/>
    <property type="evidence" value="ECO:0007669"/>
    <property type="project" value="TreeGrafter"/>
</dbReference>
<feature type="active site" description="Proton donor/acceptor" evidence="2">
    <location>
        <position position="160"/>
    </location>
</feature>
<evidence type="ECO:0000256" key="1">
    <source>
        <dbReference type="PIRNR" id="PIRNR001365"/>
    </source>
</evidence>
<dbReference type="EMBL" id="JMSE01000954">
    <property type="protein sequence ID" value="KDN66242.1"/>
    <property type="molecule type" value="Genomic_DNA"/>
</dbReference>
<dbReference type="PANTHER" id="PTHR12128:SF52">
    <property type="entry name" value="4-HYDROXY-2-OXOGLUTARATE ALDOLASE, MITOCHONDRIAL-RELATED"/>
    <property type="match status" value="1"/>
</dbReference>
<dbReference type="PRINTS" id="PR00146">
    <property type="entry name" value="DHPICSNTHASE"/>
</dbReference>
<dbReference type="Gene3D" id="3.20.20.70">
    <property type="entry name" value="Aldolase class I"/>
    <property type="match status" value="1"/>
</dbReference>
<dbReference type="eggNOG" id="ENOG502QWNS">
    <property type="taxonomic scope" value="Eukaryota"/>
</dbReference>
<gene>
    <name evidence="4" type="ORF">CSUB01_11374</name>
</gene>
<dbReference type="PANTHER" id="PTHR12128">
    <property type="entry name" value="DIHYDRODIPICOLINATE SYNTHASE"/>
    <property type="match status" value="1"/>
</dbReference>
<dbReference type="InterPro" id="IPR013785">
    <property type="entry name" value="Aldolase_TIM"/>
</dbReference>
<evidence type="ECO:0000256" key="3">
    <source>
        <dbReference type="PIRSR" id="PIRSR001365-2"/>
    </source>
</evidence>
<dbReference type="InterPro" id="IPR002220">
    <property type="entry name" value="DapA-like"/>
</dbReference>
<keyword evidence="1" id="KW-0456">Lyase</keyword>
<evidence type="ECO:0000256" key="2">
    <source>
        <dbReference type="PIRSR" id="PIRSR001365-1"/>
    </source>
</evidence>
<name>A0A066XBF3_COLSU</name>
<dbReference type="AlphaFoldDB" id="A0A066XBF3"/>
<sequence length="334" mass="35299">MATPQPPETQYGASKAEHLRLPAGVYVPTLAFFTESDEVDTNTLERHIVRLINAGVAGIVVHGSNGEAVHLSREERNAMIRCAADTIHQEAHDVRVPLIAGCGAQSTRETIQLCRDAGRAGASHALVLPPSYYGPLLDDDAVVRHFYDVADASPVPLLVYNFPAAASGRDLSSDAVARVARHPNVVGVKLTCGNTGKLARVADDVPEGFFVGGGSADFILQGHVVGGHGTIAGLANLAPRACARVIELAARGDMAEARRLQAVVARGDWVAIRTGFVGVKAALGHFERYGGAPRKPCAAPSPEELKDIVEGLNELVQLERRLEEEAVSRGGGVH</sequence>
<accession>A0A066XBF3</accession>
<dbReference type="STRING" id="1173701.A0A066XBF3"/>
<dbReference type="Pfam" id="PF00701">
    <property type="entry name" value="DHDPS"/>
    <property type="match status" value="1"/>
</dbReference>